<dbReference type="AlphaFoldDB" id="M2TJZ7"/>
<dbReference type="RefSeq" id="WP_008603611.1">
    <property type="nucleotide sequence ID" value="NZ_AMRV01000011.1"/>
</dbReference>
<dbReference type="Proteomes" id="UP000011717">
    <property type="component" value="Unassembled WGS sequence"/>
</dbReference>
<dbReference type="SUPFAM" id="SSF47598">
    <property type="entry name" value="Ribbon-helix-helix"/>
    <property type="match status" value="1"/>
</dbReference>
<keyword evidence="3" id="KW-1185">Reference proteome</keyword>
<name>M2TJZ7_9SPHN</name>
<gene>
    <name evidence="2" type="ORF">C725_2647</name>
</gene>
<accession>M2TJZ7</accession>
<protein>
    <submittedName>
        <fullName evidence="2">Uncharacterized protein</fullName>
    </submittedName>
</protein>
<dbReference type="Gene3D" id="1.10.1220.10">
    <property type="entry name" value="Met repressor-like"/>
    <property type="match status" value="1"/>
</dbReference>
<evidence type="ECO:0000313" key="2">
    <source>
        <dbReference type="EMBL" id="EMD81991.1"/>
    </source>
</evidence>
<comment type="caution">
    <text evidence="2">The sequence shown here is derived from an EMBL/GenBank/DDBJ whole genome shotgun (WGS) entry which is preliminary data.</text>
</comment>
<organism evidence="2 3">
    <name type="scientific">Pacificimonas flava</name>
    <dbReference type="NCBI Taxonomy" id="1234595"/>
    <lineage>
        <taxon>Bacteria</taxon>
        <taxon>Pseudomonadati</taxon>
        <taxon>Pseudomonadota</taxon>
        <taxon>Alphaproteobacteria</taxon>
        <taxon>Sphingomonadales</taxon>
        <taxon>Sphingosinicellaceae</taxon>
        <taxon>Pacificimonas</taxon>
    </lineage>
</organism>
<dbReference type="InterPro" id="IPR010985">
    <property type="entry name" value="Ribbon_hlx_hlx"/>
</dbReference>
<dbReference type="GO" id="GO:0006355">
    <property type="term" value="P:regulation of DNA-templated transcription"/>
    <property type="evidence" value="ECO:0007669"/>
    <property type="project" value="InterPro"/>
</dbReference>
<evidence type="ECO:0000256" key="1">
    <source>
        <dbReference type="SAM" id="MobiDB-lite"/>
    </source>
</evidence>
<dbReference type="PATRIC" id="fig|1234595.3.peg.2648"/>
<evidence type="ECO:0000313" key="3">
    <source>
        <dbReference type="Proteomes" id="UP000011717"/>
    </source>
</evidence>
<dbReference type="OrthoDB" id="7507351at2"/>
<feature type="region of interest" description="Disordered" evidence="1">
    <location>
        <begin position="143"/>
        <end position="163"/>
    </location>
</feature>
<proteinExistence type="predicted"/>
<sequence>MMQEKAFGALTGSLLARKGGARPAMRPQAYRFDAGDPSAADDDCGWNDMGGAEAMSADMLTPEQRASLLPSEKVTGIVAPADTASASFSAAASMSPARRQQWDLAAGLSATPQMSEGVWEAEAGARLAADDRAEQDAFLARLRAESSESNPQEEERDASAPKMRAVPGMNAKSAFTLRLDKQRHLKLRLACAFSHTSAQRLLTEALDEYLERHHSDLPA</sequence>
<dbReference type="InterPro" id="IPR013321">
    <property type="entry name" value="Arc_rbn_hlx_hlx"/>
</dbReference>
<reference evidence="2 3" key="1">
    <citation type="journal article" date="2013" name="Genome Announc.">
        <title>Draft Genome Sequence of Strain JLT2015T, Belonging to the Family Sphingomonadaceae of the Alphaproteobacteria.</title>
        <authorList>
            <person name="Tang K."/>
            <person name="Liu K."/>
            <person name="Li S."/>
            <person name="Jiao N."/>
        </authorList>
    </citation>
    <scope>NUCLEOTIDE SEQUENCE [LARGE SCALE GENOMIC DNA]</scope>
    <source>
        <strain evidence="2 3">JLT2015</strain>
    </source>
</reference>
<dbReference type="EMBL" id="AMRV01000011">
    <property type="protein sequence ID" value="EMD81991.1"/>
    <property type="molecule type" value="Genomic_DNA"/>
</dbReference>